<dbReference type="EMBL" id="NQKI01000034">
    <property type="protein sequence ID" value="OZY58077.1"/>
    <property type="molecule type" value="Genomic_DNA"/>
</dbReference>
<proteinExistence type="predicted"/>
<evidence type="ECO:0000313" key="3">
    <source>
        <dbReference type="EMBL" id="OZY58077.1"/>
    </source>
</evidence>
<name>A0A266N7Z0_9PSED</name>
<evidence type="ECO:0000259" key="2">
    <source>
        <dbReference type="Pfam" id="PF21028"/>
    </source>
</evidence>
<dbReference type="Gene3D" id="2.20.70.10">
    <property type="match status" value="1"/>
</dbReference>
<protein>
    <submittedName>
        <fullName evidence="3">Proteophosphoglycan</fullName>
    </submittedName>
</protein>
<dbReference type="AlphaFoldDB" id="A0A266N7Z0"/>
<dbReference type="Pfam" id="PF21028">
    <property type="entry name" value="DUF1285_C"/>
    <property type="match status" value="1"/>
</dbReference>
<dbReference type="InterPro" id="IPR048341">
    <property type="entry name" value="DUF1285_N"/>
</dbReference>
<dbReference type="PIRSF" id="PIRSF029557">
    <property type="entry name" value="UCP029557"/>
    <property type="match status" value="1"/>
</dbReference>
<dbReference type="Gene3D" id="2.30.270.10">
    <property type="entry name" value="duf1285 protein"/>
    <property type="match status" value="1"/>
</dbReference>
<accession>A0A266N7Z0</accession>
<dbReference type="Pfam" id="PF06938">
    <property type="entry name" value="DUF1285_N"/>
    <property type="match status" value="1"/>
</dbReference>
<sequence length="189" mass="21263">MSEPVDVSNLLAQIPRADKGLPPVHLWDTAFCGDIDMRIARDGTWYYMGTPIGRKPMVKLFSTIIRRDGDDYFLITPVEKVGIKVDDAPFVAVALDVQGEGEQQVLRFITNVDDLIEAGPEHPVRVAIDPVTQEPSPYLRVRRNLEALIHRNVFYQLVELAQTRPIDGQLWFGVWSHGEFFPIAPDPGA</sequence>
<evidence type="ECO:0000259" key="1">
    <source>
        <dbReference type="Pfam" id="PF06938"/>
    </source>
</evidence>
<dbReference type="OrthoDB" id="3078366at2"/>
<evidence type="ECO:0000313" key="4">
    <source>
        <dbReference type="Proteomes" id="UP000215788"/>
    </source>
</evidence>
<dbReference type="InterPro" id="IPR023361">
    <property type="entry name" value="DUF1285_beta_roll_sf"/>
</dbReference>
<feature type="domain" description="DUF1285" evidence="1">
    <location>
        <begin position="22"/>
        <end position="88"/>
    </location>
</feature>
<dbReference type="InterPro" id="IPR048342">
    <property type="entry name" value="DUF1285_C"/>
</dbReference>
<dbReference type="Gene3D" id="3.10.540.10">
    <property type="entry name" value="duf1285 like domain"/>
    <property type="match status" value="1"/>
</dbReference>
<gene>
    <name evidence="3" type="ORF">CJF39_18230</name>
</gene>
<dbReference type="Proteomes" id="UP000215788">
    <property type="component" value="Unassembled WGS sequence"/>
</dbReference>
<feature type="domain" description="DUF1285" evidence="2">
    <location>
        <begin position="89"/>
        <end position="183"/>
    </location>
</feature>
<dbReference type="RefSeq" id="WP_094994697.1">
    <property type="nucleotide sequence ID" value="NZ_NQKI01000034.1"/>
</dbReference>
<reference evidence="3 4" key="1">
    <citation type="submission" date="2017-08" db="EMBL/GenBank/DDBJ databases">
        <title>Genomic and metabolic characterisation of spoilage-associated Pseudomonas species.</title>
        <authorList>
            <person name="Stanborough T."/>
            <person name="Fegan N."/>
            <person name="Powell S.M."/>
            <person name="Singh T."/>
            <person name="Tamplin M.L."/>
            <person name="Chandry P.S."/>
        </authorList>
    </citation>
    <scope>NUCLEOTIDE SEQUENCE [LARGE SCALE GENOMIC DNA]</scope>
    <source>
        <strain evidence="3 4">L1802</strain>
    </source>
</reference>
<comment type="caution">
    <text evidence="3">The sequence shown here is derived from an EMBL/GenBank/DDBJ whole genome shotgun (WGS) entry which is preliminary data.</text>
</comment>
<dbReference type="InterPro" id="IPR010707">
    <property type="entry name" value="DUF1285"/>
</dbReference>
<organism evidence="3 4">
    <name type="scientific">Pseudomonas lundensis</name>
    <dbReference type="NCBI Taxonomy" id="86185"/>
    <lineage>
        <taxon>Bacteria</taxon>
        <taxon>Pseudomonadati</taxon>
        <taxon>Pseudomonadota</taxon>
        <taxon>Gammaproteobacteria</taxon>
        <taxon>Pseudomonadales</taxon>
        <taxon>Pseudomonadaceae</taxon>
        <taxon>Pseudomonas</taxon>
    </lineage>
</organism>